<keyword evidence="1" id="KW-0175">Coiled coil</keyword>
<accession>A0A839E850</accession>
<keyword evidence="5" id="KW-1185">Reference proteome</keyword>
<protein>
    <recommendedName>
        <fullName evidence="3">CHAT domain-containing protein</fullName>
    </recommendedName>
</protein>
<dbReference type="RefSeq" id="WP_182546245.1">
    <property type="nucleotide sequence ID" value="NZ_JACGWZ010000007.1"/>
</dbReference>
<evidence type="ECO:0000259" key="3">
    <source>
        <dbReference type="Pfam" id="PF12770"/>
    </source>
</evidence>
<evidence type="ECO:0000313" key="5">
    <source>
        <dbReference type="Proteomes" id="UP000569329"/>
    </source>
</evidence>
<dbReference type="Proteomes" id="UP000569329">
    <property type="component" value="Unassembled WGS sequence"/>
</dbReference>
<feature type="region of interest" description="Disordered" evidence="2">
    <location>
        <begin position="1"/>
        <end position="56"/>
    </location>
</feature>
<sequence length="1057" mass="114814">MNDDVSRRNRMLRRLQRSADDPQQGAGGSGPQQATEREQPAEPQTAASDPRSDPQQRYAEALSALNHMVATRDFSALPQVTEVLRATAGALHEQDPARAGVLNNLGSASQLWHLSTGDPVHLEDAATYYRRAASYASFDDPDLVLYLCNLALALTDHASRTNASDQAEEAVRAARRATEQVDESDRRRTTSLVRLGNALKLHARLAHDTDSDDESVEVFRKAARGPLDSDGSTPAHRSDSPELLINLGSALLRRHERGGSATDLDEGIGHLNNGVNILGDVEYRNVTLLHLAEALRLRFRQRGELEDLQGSIDELLGMLEDLGAGHPLTGKVTWTLTSATVEHVDSTGEPENLQRTLRAITPAVRGITGDDPERATALASFGALVRRHHLHSANAAALDTAVTAGETAAKAANSTGKHCAVLNSLVSTLITRYEHSGNSSDLDRAETVAEQARENAPEGSVPEHTAWAQLGVVAAHRYRDGSRTADLETAVEMFDRALIAMPEQAPERVAVTVHQGRALRALYQRTGRRRHYRWARRALTEAATQSTGPADQRLRAADLCGRMAAQAHRWSEALESFSTAVELLPLVTRGKRVVATTATQQRWATITADAAACAVEDGQPERAVELLEHGREALLGELLPAASELGALRRSRPDLAADTVRWRRLLDRPVADPVMAPTDIVDEPQRRAQLAESWNRTLEDVRSESEHHLRVVPFAELSPAAEDGMVVLVNVSRYRSDALIVFAGRVMVVPLPGVTPDNAAEQAATAVAVAQQPRRSQQPLIDAMDWTWHNVVRPVLDRMGYIGTPAAGQPWPRAWWAVTGALAFLPLHAAMAASGHCALDRVVSSYTTGLRALLRGKRRPLAEHPSALVVMDSLDQGGGELPLRNQTLARHWPSAEIVAGERESPESMLNKLAEHPLAHLCERSRQDPAQPIADAVVEREPQQRSLSLAELGQRWLSEAEFAYLGRCGTTSETPSSAGLTLAETLGFAGFTHVVGTLWSVDEHSGARIHADVYAELDTEDGFDTDGSAFALHNAVNQLRVEDPGSPARWAAHTHVGP</sequence>
<dbReference type="Gene3D" id="1.25.40.10">
    <property type="entry name" value="Tetratricopeptide repeat domain"/>
    <property type="match status" value="2"/>
</dbReference>
<proteinExistence type="predicted"/>
<evidence type="ECO:0000256" key="2">
    <source>
        <dbReference type="SAM" id="MobiDB-lite"/>
    </source>
</evidence>
<feature type="coiled-coil region" evidence="1">
    <location>
        <begin position="160"/>
        <end position="187"/>
    </location>
</feature>
<gene>
    <name evidence="4" type="ORF">FHX42_004432</name>
</gene>
<dbReference type="EMBL" id="JACGWZ010000007">
    <property type="protein sequence ID" value="MBA8827048.1"/>
    <property type="molecule type" value="Genomic_DNA"/>
</dbReference>
<feature type="domain" description="CHAT" evidence="3">
    <location>
        <begin position="791"/>
        <end position="1056"/>
    </location>
</feature>
<evidence type="ECO:0000256" key="1">
    <source>
        <dbReference type="SAM" id="Coils"/>
    </source>
</evidence>
<dbReference type="AlphaFoldDB" id="A0A839E850"/>
<reference evidence="4 5" key="1">
    <citation type="submission" date="2020-07" db="EMBL/GenBank/DDBJ databases">
        <title>Sequencing the genomes of 1000 actinobacteria strains.</title>
        <authorList>
            <person name="Klenk H.-P."/>
        </authorList>
    </citation>
    <scope>NUCLEOTIDE SEQUENCE [LARGE SCALE GENOMIC DNA]</scope>
    <source>
        <strain evidence="4 5">DSM 45975</strain>
    </source>
</reference>
<evidence type="ECO:0000313" key="4">
    <source>
        <dbReference type="EMBL" id="MBA8827048.1"/>
    </source>
</evidence>
<organism evidence="4 5">
    <name type="scientific">Halosaccharopolyspora lacisalsi</name>
    <dbReference type="NCBI Taxonomy" id="1000566"/>
    <lineage>
        <taxon>Bacteria</taxon>
        <taxon>Bacillati</taxon>
        <taxon>Actinomycetota</taxon>
        <taxon>Actinomycetes</taxon>
        <taxon>Pseudonocardiales</taxon>
        <taxon>Pseudonocardiaceae</taxon>
        <taxon>Halosaccharopolyspora</taxon>
    </lineage>
</organism>
<dbReference type="InterPro" id="IPR011990">
    <property type="entry name" value="TPR-like_helical_dom_sf"/>
</dbReference>
<name>A0A839E850_9PSEU</name>
<dbReference type="InterPro" id="IPR024983">
    <property type="entry name" value="CHAT_dom"/>
</dbReference>
<comment type="caution">
    <text evidence="4">The sequence shown here is derived from an EMBL/GenBank/DDBJ whole genome shotgun (WGS) entry which is preliminary data.</text>
</comment>
<dbReference type="Pfam" id="PF12770">
    <property type="entry name" value="CHAT"/>
    <property type="match status" value="1"/>
</dbReference>
<dbReference type="SUPFAM" id="SSF48452">
    <property type="entry name" value="TPR-like"/>
    <property type="match status" value="1"/>
</dbReference>